<comment type="similarity">
    <text evidence="1">Belongs to the SAPS family.</text>
</comment>
<dbReference type="InterPro" id="IPR007587">
    <property type="entry name" value="SAPS"/>
</dbReference>
<keyword evidence="4" id="KW-1185">Reference proteome</keyword>
<dbReference type="PANTHER" id="PTHR12634:SF20">
    <property type="entry name" value="SIT4 PHOSPHATASE-ASSOCIATED FAMILY PROTEIN"/>
    <property type="match status" value="1"/>
</dbReference>
<feature type="region of interest" description="Disordered" evidence="2">
    <location>
        <begin position="97"/>
        <end position="282"/>
    </location>
</feature>
<feature type="region of interest" description="Disordered" evidence="2">
    <location>
        <begin position="1"/>
        <end position="21"/>
    </location>
</feature>
<evidence type="ECO:0000256" key="1">
    <source>
        <dbReference type="ARBA" id="ARBA00006180"/>
    </source>
</evidence>
<dbReference type="PANTHER" id="PTHR12634">
    <property type="entry name" value="SIT4 YEAST -ASSOCIATING PROTEIN-RELATED"/>
    <property type="match status" value="1"/>
</dbReference>
<feature type="compositionally biased region" description="Basic and acidic residues" evidence="2">
    <location>
        <begin position="158"/>
        <end position="175"/>
    </location>
</feature>
<proteinExistence type="inferred from homology"/>
<protein>
    <submittedName>
        <fullName evidence="3">Uncharacterized protein</fullName>
    </submittedName>
</protein>
<feature type="compositionally biased region" description="Polar residues" evidence="2">
    <location>
        <begin position="101"/>
        <end position="110"/>
    </location>
</feature>
<feature type="compositionally biased region" description="Basic and acidic residues" evidence="2">
    <location>
        <begin position="11"/>
        <end position="21"/>
    </location>
</feature>
<name>A0A9R1PYK1_TRITD</name>
<feature type="compositionally biased region" description="Acidic residues" evidence="2">
    <location>
        <begin position="180"/>
        <end position="190"/>
    </location>
</feature>
<evidence type="ECO:0000313" key="3">
    <source>
        <dbReference type="EMBL" id="VAH52005.1"/>
    </source>
</evidence>
<feature type="compositionally biased region" description="Polar residues" evidence="2">
    <location>
        <begin position="227"/>
        <end position="237"/>
    </location>
</feature>
<dbReference type="Proteomes" id="UP000324705">
    <property type="component" value="Chromosome 2B"/>
</dbReference>
<dbReference type="GO" id="GO:0019903">
    <property type="term" value="F:protein phosphatase binding"/>
    <property type="evidence" value="ECO:0007669"/>
    <property type="project" value="InterPro"/>
</dbReference>
<evidence type="ECO:0000313" key="4">
    <source>
        <dbReference type="Proteomes" id="UP000324705"/>
    </source>
</evidence>
<gene>
    <name evidence="3" type="ORF">TRITD_2Bv1G223170</name>
</gene>
<sequence length="282" mass="30374">MFTNGLVAMQDRGRDSDDEDFRDRDYDVAALASNLSQAFKYGIYPSEDVDEAQASQERDDYFDDEAAEVVINSLRLGVFTNSNWFAFDEDKALNDGPEASLSANLESPSPNVDDDDMDEVILGDPIDDTKGSDSLLATSDRDLNEGSGQTVLSNGPVDKLENDIRPSTPDVKESPAECVEWTEEDAEPGEVSENTAVPSREVGSEKVMGATDGVMPGTGQVGEEQGSENLVESSAPDTTIEKTLPHSPDVNSTGHSEPADGSANVESPLGEQKQEKEESQEK</sequence>
<reference evidence="3 4" key="1">
    <citation type="submission" date="2017-09" db="EMBL/GenBank/DDBJ databases">
        <authorList>
            <consortium name="International Durum Wheat Genome Sequencing Consortium (IDWGSC)"/>
            <person name="Milanesi L."/>
        </authorList>
    </citation>
    <scope>NUCLEOTIDE SEQUENCE [LARGE SCALE GENOMIC DNA]</scope>
    <source>
        <strain evidence="4">cv. Svevo</strain>
    </source>
</reference>
<dbReference type="GO" id="GO:0019888">
    <property type="term" value="F:protein phosphatase regulator activity"/>
    <property type="evidence" value="ECO:0007669"/>
    <property type="project" value="TreeGrafter"/>
</dbReference>
<accession>A0A9R1PYK1</accession>
<dbReference type="Gramene" id="TRITD2Bv1G223170.8">
    <property type="protein sequence ID" value="TRITD2Bv1G223170.8"/>
    <property type="gene ID" value="TRITD2Bv1G223170"/>
</dbReference>
<organism evidence="3 4">
    <name type="scientific">Triticum turgidum subsp. durum</name>
    <name type="common">Durum wheat</name>
    <name type="synonym">Triticum durum</name>
    <dbReference type="NCBI Taxonomy" id="4567"/>
    <lineage>
        <taxon>Eukaryota</taxon>
        <taxon>Viridiplantae</taxon>
        <taxon>Streptophyta</taxon>
        <taxon>Embryophyta</taxon>
        <taxon>Tracheophyta</taxon>
        <taxon>Spermatophyta</taxon>
        <taxon>Magnoliopsida</taxon>
        <taxon>Liliopsida</taxon>
        <taxon>Poales</taxon>
        <taxon>Poaceae</taxon>
        <taxon>BOP clade</taxon>
        <taxon>Pooideae</taxon>
        <taxon>Triticodae</taxon>
        <taxon>Triticeae</taxon>
        <taxon>Triticinae</taxon>
        <taxon>Triticum</taxon>
    </lineage>
</organism>
<dbReference type="EMBL" id="LT934114">
    <property type="protein sequence ID" value="VAH52005.1"/>
    <property type="molecule type" value="Genomic_DNA"/>
</dbReference>
<evidence type="ECO:0000256" key="2">
    <source>
        <dbReference type="SAM" id="MobiDB-lite"/>
    </source>
</evidence>
<dbReference type="AlphaFoldDB" id="A0A9R1PYK1"/>
<feature type="compositionally biased region" description="Acidic residues" evidence="2">
    <location>
        <begin position="112"/>
        <end position="121"/>
    </location>
</feature>
<feature type="compositionally biased region" description="Basic and acidic residues" evidence="2">
    <location>
        <begin position="272"/>
        <end position="282"/>
    </location>
</feature>